<dbReference type="EMBL" id="EQ999546">
    <property type="protein sequence ID" value="EEZ31306.1"/>
    <property type="molecule type" value="Genomic_DNA"/>
</dbReference>
<evidence type="ECO:0008006" key="3">
    <source>
        <dbReference type="Google" id="ProtNLM"/>
    </source>
</evidence>
<reference evidence="2" key="1">
    <citation type="submission" date="2009-01" db="EMBL/GenBank/DDBJ databases">
        <title>The Genome Sequence of Brucella pinnipedialis M292/94/1.</title>
        <authorList>
            <consortium name="The Broad Institute Genome Sequencing Platform"/>
            <person name="Ward D."/>
            <person name="Young S.K."/>
            <person name="Kodira C.D."/>
            <person name="Zeng Q."/>
            <person name="Koehrsen M."/>
            <person name="Alvarado L."/>
            <person name="Berlin A."/>
            <person name="Borenstein D."/>
            <person name="Chen Z."/>
            <person name="Engels R."/>
            <person name="Freedman E."/>
            <person name="Gellesch M."/>
            <person name="Goldberg J."/>
            <person name="Griggs A."/>
            <person name="Gujja S."/>
            <person name="Heiman D."/>
            <person name="Hepburn T."/>
            <person name="Howarth C."/>
            <person name="Jen D."/>
            <person name="Larson L."/>
            <person name="Lewis B."/>
            <person name="Mehta T."/>
            <person name="Park D."/>
            <person name="Pearson M."/>
            <person name="Roberts A."/>
            <person name="Saif S."/>
            <person name="Shea T."/>
            <person name="Shenoy N."/>
            <person name="Sisk P."/>
            <person name="Stolte C."/>
            <person name="Sykes S."/>
            <person name="Walk T."/>
            <person name="White J."/>
            <person name="Yandava C."/>
            <person name="Whatmore A.M."/>
            <person name="Perrett L.L."/>
            <person name="O'Callaghan D."/>
            <person name="Nusbaum C."/>
            <person name="Galagan J."/>
            <person name="Birren B."/>
        </authorList>
    </citation>
    <scope>NUCLEOTIDE SEQUENCE [LARGE SCALE GENOMIC DNA]</scope>
    <source>
        <strain evidence="2">M292/94/1</strain>
    </source>
</reference>
<evidence type="ECO:0000313" key="2">
    <source>
        <dbReference type="EMBL" id="EEZ31306.1"/>
    </source>
</evidence>
<dbReference type="RefSeq" id="WP_006177498.1">
    <property type="nucleotide sequence ID" value="NZ_EQ999546.1"/>
</dbReference>
<name>A0A0E1X552_9HYPH</name>
<feature type="chain" id="PRO_5002389089" description="Lipoprotein" evidence="1">
    <location>
        <begin position="20"/>
        <end position="58"/>
    </location>
</feature>
<evidence type="ECO:0000256" key="1">
    <source>
        <dbReference type="SAM" id="SignalP"/>
    </source>
</evidence>
<protein>
    <recommendedName>
        <fullName evidence="3">Lipoprotein</fullName>
    </recommendedName>
</protein>
<dbReference type="HOGENOM" id="CLU_2992256_0_0_5"/>
<dbReference type="Proteomes" id="UP000004659">
    <property type="component" value="Unassembled WGS sequence"/>
</dbReference>
<keyword evidence="1" id="KW-0732">Signal</keyword>
<feature type="signal peptide" evidence="1">
    <location>
        <begin position="1"/>
        <end position="19"/>
    </location>
</feature>
<accession>A0A0E1X552</accession>
<dbReference type="PROSITE" id="PS51257">
    <property type="entry name" value="PROKAR_LIPOPROTEIN"/>
    <property type="match status" value="1"/>
</dbReference>
<dbReference type="AlphaFoldDB" id="A0A0E1X552"/>
<sequence length="58" mass="5892">MKKLVILMSLAVLSGCGGAGKAAIDAGKGFDRFACMSRNLKGEPPCPPPTDGTAQNAQ</sequence>
<proteinExistence type="predicted"/>
<organism evidence="2">
    <name type="scientific">Brucella pinnipedialis M292/94/1</name>
    <dbReference type="NCBI Taxonomy" id="520462"/>
    <lineage>
        <taxon>Bacteria</taxon>
        <taxon>Pseudomonadati</taxon>
        <taxon>Pseudomonadota</taxon>
        <taxon>Alphaproteobacteria</taxon>
        <taxon>Hyphomicrobiales</taxon>
        <taxon>Brucellaceae</taxon>
        <taxon>Brucella/Ochrobactrum group</taxon>
        <taxon>Brucella</taxon>
    </lineage>
</organism>
<gene>
    <name evidence="2" type="ORF">BALG_01426</name>
</gene>